<evidence type="ECO:0000256" key="4">
    <source>
        <dbReference type="ARBA" id="ARBA00023125"/>
    </source>
</evidence>
<dbReference type="Gene3D" id="1.10.10.60">
    <property type="entry name" value="Homeodomain-like"/>
    <property type="match status" value="2"/>
</dbReference>
<keyword evidence="6" id="KW-0539">Nucleus</keyword>
<evidence type="ECO:0000256" key="6">
    <source>
        <dbReference type="ARBA" id="ARBA00023242"/>
    </source>
</evidence>
<keyword evidence="2" id="KW-0677">Repeat</keyword>
<dbReference type="GO" id="GO:0003677">
    <property type="term" value="F:DNA binding"/>
    <property type="evidence" value="ECO:0007669"/>
    <property type="project" value="UniProtKB-KW"/>
</dbReference>
<evidence type="ECO:0000259" key="8">
    <source>
        <dbReference type="PROSITE" id="PS51294"/>
    </source>
</evidence>
<dbReference type="STRING" id="906689.A0A2I0WL49"/>
<dbReference type="PANTHER" id="PTHR47995">
    <property type="entry name" value="TRANSCRIPTION FACTOR MYB33-RELATED"/>
    <property type="match status" value="1"/>
</dbReference>
<reference evidence="9 10" key="2">
    <citation type="journal article" date="2017" name="Nature">
        <title>The Apostasia genome and the evolution of orchids.</title>
        <authorList>
            <person name="Zhang G.Q."/>
            <person name="Liu K.W."/>
            <person name="Li Z."/>
            <person name="Lohaus R."/>
            <person name="Hsiao Y.Y."/>
            <person name="Niu S.C."/>
            <person name="Wang J.Y."/>
            <person name="Lin Y.C."/>
            <person name="Xu Q."/>
            <person name="Chen L.J."/>
            <person name="Yoshida K."/>
            <person name="Fujiwara S."/>
            <person name="Wang Z.W."/>
            <person name="Zhang Y.Q."/>
            <person name="Mitsuda N."/>
            <person name="Wang M."/>
            <person name="Liu G.H."/>
            <person name="Pecoraro L."/>
            <person name="Huang H.X."/>
            <person name="Xiao X.J."/>
            <person name="Lin M."/>
            <person name="Wu X.Y."/>
            <person name="Wu W.L."/>
            <person name="Chen Y.Y."/>
            <person name="Chang S.B."/>
            <person name="Sakamoto S."/>
            <person name="Ohme-Takagi M."/>
            <person name="Yagi M."/>
            <person name="Zeng S.J."/>
            <person name="Shen C.Y."/>
            <person name="Yeh C.M."/>
            <person name="Luo Y.B."/>
            <person name="Tsai W.C."/>
            <person name="Van de Peer Y."/>
            <person name="Liu Z.J."/>
        </authorList>
    </citation>
    <scope>NUCLEOTIDE SEQUENCE [LARGE SCALE GENOMIC DNA]</scope>
    <source>
        <tissue evidence="9">The whole plant</tissue>
    </source>
</reference>
<accession>A0A2I0WL49</accession>
<evidence type="ECO:0000256" key="2">
    <source>
        <dbReference type="ARBA" id="ARBA00022737"/>
    </source>
</evidence>
<dbReference type="PROSITE" id="PS51294">
    <property type="entry name" value="HTH_MYB"/>
    <property type="match status" value="2"/>
</dbReference>
<name>A0A2I0WL49_9ASPA</name>
<dbReference type="PROSITE" id="PS50090">
    <property type="entry name" value="MYB_LIKE"/>
    <property type="match status" value="1"/>
</dbReference>
<dbReference type="SMART" id="SM00717">
    <property type="entry name" value="SANT"/>
    <property type="match status" value="2"/>
</dbReference>
<evidence type="ECO:0000256" key="3">
    <source>
        <dbReference type="ARBA" id="ARBA00023015"/>
    </source>
</evidence>
<feature type="domain" description="HTH myb-type" evidence="8">
    <location>
        <begin position="24"/>
        <end position="76"/>
    </location>
</feature>
<feature type="domain" description="HTH myb-type" evidence="8">
    <location>
        <begin position="81"/>
        <end position="128"/>
    </location>
</feature>
<protein>
    <submittedName>
        <fullName evidence="9">Transcription factor GAMYB</fullName>
    </submittedName>
</protein>
<keyword evidence="5" id="KW-0804">Transcription</keyword>
<evidence type="ECO:0000313" key="10">
    <source>
        <dbReference type="Proteomes" id="UP000233837"/>
    </source>
</evidence>
<dbReference type="EMBL" id="KZ502537">
    <property type="protein sequence ID" value="PKU76381.1"/>
    <property type="molecule type" value="Genomic_DNA"/>
</dbReference>
<keyword evidence="10" id="KW-1185">Reference proteome</keyword>
<dbReference type="InterPro" id="IPR017930">
    <property type="entry name" value="Myb_dom"/>
</dbReference>
<dbReference type="Pfam" id="PF00249">
    <property type="entry name" value="Myb_DNA-binding"/>
    <property type="match status" value="2"/>
</dbReference>
<organism evidence="9 10">
    <name type="scientific">Dendrobium catenatum</name>
    <dbReference type="NCBI Taxonomy" id="906689"/>
    <lineage>
        <taxon>Eukaryota</taxon>
        <taxon>Viridiplantae</taxon>
        <taxon>Streptophyta</taxon>
        <taxon>Embryophyta</taxon>
        <taxon>Tracheophyta</taxon>
        <taxon>Spermatophyta</taxon>
        <taxon>Magnoliopsida</taxon>
        <taxon>Liliopsida</taxon>
        <taxon>Asparagales</taxon>
        <taxon>Orchidaceae</taxon>
        <taxon>Epidendroideae</taxon>
        <taxon>Malaxideae</taxon>
        <taxon>Dendrobiinae</taxon>
        <taxon>Dendrobium</taxon>
    </lineage>
</organism>
<dbReference type="InterPro" id="IPR009057">
    <property type="entry name" value="Homeodomain-like_sf"/>
</dbReference>
<dbReference type="SUPFAM" id="SSF46689">
    <property type="entry name" value="Homeodomain-like"/>
    <property type="match status" value="1"/>
</dbReference>
<evidence type="ECO:0000256" key="1">
    <source>
        <dbReference type="ARBA" id="ARBA00004123"/>
    </source>
</evidence>
<comment type="subcellular location">
    <subcellularLocation>
        <location evidence="1">Nucleus</location>
    </subcellularLocation>
</comment>
<dbReference type="CDD" id="cd00167">
    <property type="entry name" value="SANT"/>
    <property type="match status" value="2"/>
</dbReference>
<dbReference type="GO" id="GO:0005634">
    <property type="term" value="C:nucleus"/>
    <property type="evidence" value="ECO:0007669"/>
    <property type="project" value="UniProtKB-SubCell"/>
</dbReference>
<sequence>MISSSWNAKLRLMEARRKGKGISRKLSWRSEEDEILIKYIKRNGLGNWNLVGKNSGLSRDGKSCRLRWLNHLQPGLKKNLPFSEKEKLVIFSEHAVLGNKWSDIARQLPGRTDNEIKNFMNIHKKKCLKNGVISIYPPEISMRYTDNGTTEFPKIASSGDHDSVVHQLVELMDLPSIQNTEKDVIDILFSPYLHNPHSSFELLPQPQLAAAHQSSNTSFNVLSSEQCSNLSIADLLYSDYSMDGNLGEHDSIEIFLIMFSIVGCSSFQVQDGKKQVPTSVSIAKRTTASASEIFDPNQTMVW</sequence>
<evidence type="ECO:0000256" key="5">
    <source>
        <dbReference type="ARBA" id="ARBA00023163"/>
    </source>
</evidence>
<gene>
    <name evidence="9" type="primary">GAM1</name>
    <name evidence="9" type="ORF">MA16_Dca000984</name>
</gene>
<evidence type="ECO:0000313" key="9">
    <source>
        <dbReference type="EMBL" id="PKU76381.1"/>
    </source>
</evidence>
<dbReference type="PANTHER" id="PTHR47995:SF18">
    <property type="entry name" value="TRANSCRIPTION FACTOR MYB65"/>
    <property type="match status" value="1"/>
</dbReference>
<feature type="domain" description="Myb-like" evidence="7">
    <location>
        <begin position="24"/>
        <end position="72"/>
    </location>
</feature>
<proteinExistence type="predicted"/>
<reference evidence="9 10" key="1">
    <citation type="journal article" date="2016" name="Sci. Rep.">
        <title>The Dendrobium catenatum Lindl. genome sequence provides insights into polysaccharide synthase, floral development and adaptive evolution.</title>
        <authorList>
            <person name="Zhang G.Q."/>
            <person name="Xu Q."/>
            <person name="Bian C."/>
            <person name="Tsai W.C."/>
            <person name="Yeh C.M."/>
            <person name="Liu K.W."/>
            <person name="Yoshida K."/>
            <person name="Zhang L.S."/>
            <person name="Chang S.B."/>
            <person name="Chen F."/>
            <person name="Shi Y."/>
            <person name="Su Y.Y."/>
            <person name="Zhang Y.Q."/>
            <person name="Chen L.J."/>
            <person name="Yin Y."/>
            <person name="Lin M."/>
            <person name="Huang H."/>
            <person name="Deng H."/>
            <person name="Wang Z.W."/>
            <person name="Zhu S.L."/>
            <person name="Zhao X."/>
            <person name="Deng C."/>
            <person name="Niu S.C."/>
            <person name="Huang J."/>
            <person name="Wang M."/>
            <person name="Liu G.H."/>
            <person name="Yang H.J."/>
            <person name="Xiao X.J."/>
            <person name="Hsiao Y.Y."/>
            <person name="Wu W.L."/>
            <person name="Chen Y.Y."/>
            <person name="Mitsuda N."/>
            <person name="Ohme-Takagi M."/>
            <person name="Luo Y.B."/>
            <person name="Van de Peer Y."/>
            <person name="Liu Z.J."/>
        </authorList>
    </citation>
    <scope>NUCLEOTIDE SEQUENCE [LARGE SCALE GENOMIC DNA]</scope>
    <source>
        <tissue evidence="9">The whole plant</tissue>
    </source>
</reference>
<dbReference type="InterPro" id="IPR001005">
    <property type="entry name" value="SANT/Myb"/>
</dbReference>
<dbReference type="AlphaFoldDB" id="A0A2I0WL49"/>
<keyword evidence="4" id="KW-0238">DNA-binding</keyword>
<keyword evidence="3" id="KW-0805">Transcription regulation</keyword>
<evidence type="ECO:0000259" key="7">
    <source>
        <dbReference type="PROSITE" id="PS50090"/>
    </source>
</evidence>
<dbReference type="Proteomes" id="UP000233837">
    <property type="component" value="Unassembled WGS sequence"/>
</dbReference>